<evidence type="ECO:0000313" key="1">
    <source>
        <dbReference type="EMBL" id="VVO62545.1"/>
    </source>
</evidence>
<dbReference type="Gene3D" id="2.60.40.2700">
    <property type="match status" value="1"/>
</dbReference>
<dbReference type="Proteomes" id="UP000375525">
    <property type="component" value="Unassembled WGS sequence"/>
</dbReference>
<protein>
    <recommendedName>
        <fullName evidence="3">Invasin</fullName>
    </recommendedName>
</protein>
<evidence type="ECO:0000313" key="2">
    <source>
        <dbReference type="Proteomes" id="UP000375525"/>
    </source>
</evidence>
<dbReference type="EMBL" id="CABVIH010000003">
    <property type="protein sequence ID" value="VVO62545.1"/>
    <property type="molecule type" value="Genomic_DNA"/>
</dbReference>
<organism evidence="1 2">
    <name type="scientific">Pseudomonas fluorescens</name>
    <dbReference type="NCBI Taxonomy" id="294"/>
    <lineage>
        <taxon>Bacteria</taxon>
        <taxon>Pseudomonadati</taxon>
        <taxon>Pseudomonadota</taxon>
        <taxon>Gammaproteobacteria</taxon>
        <taxon>Pseudomonadales</taxon>
        <taxon>Pseudomonadaceae</taxon>
        <taxon>Pseudomonas</taxon>
    </lineage>
</organism>
<evidence type="ECO:0008006" key="3">
    <source>
        <dbReference type="Google" id="ProtNLM"/>
    </source>
</evidence>
<gene>
    <name evidence="1" type="ORF">PS880_00878</name>
</gene>
<dbReference type="AlphaFoldDB" id="A0A5E7HET2"/>
<dbReference type="OrthoDB" id="5579491at2"/>
<name>A0A5E7HET2_PSEFL</name>
<proteinExistence type="predicted"/>
<sequence>MQRLKNYPVRHGVTIGLPLVLLLTLSPLASGVELMMTTTPVKGVAPIATNVLINNQSSPGSDPIVGNVMQVGYTFSDADGDGESGTTFQWHRAGSAIGGATASSYTTQNADGGTSLTVGVTPRTDASTTDPSVGVVVFSPAVTVAPLRGVALYIHPDTQRRTWGVANSYCQSLGARLPSEIELKTLYVDATSATGVGQSNSEMCSSHGWPLDGQCGGSENNYWSDTQSYGTGGYRSIALDTGNTGLNSAESVNGGVLYHVACIR</sequence>
<accession>A0A5E7HET2</accession>
<dbReference type="RefSeq" id="WP_150778760.1">
    <property type="nucleotide sequence ID" value="NZ_CABVIH010000003.1"/>
</dbReference>
<reference evidence="1 2" key="1">
    <citation type="submission" date="2019-09" db="EMBL/GenBank/DDBJ databases">
        <authorList>
            <person name="Chandra G."/>
            <person name="Truman W A."/>
        </authorList>
    </citation>
    <scope>NUCLEOTIDE SEQUENCE [LARGE SCALE GENOMIC DNA]</scope>
    <source>
        <strain evidence="1">PS880</strain>
    </source>
</reference>